<evidence type="ECO:0000313" key="2">
    <source>
        <dbReference type="EMBL" id="MPC32659.1"/>
    </source>
</evidence>
<feature type="region of interest" description="Disordered" evidence="1">
    <location>
        <begin position="69"/>
        <end position="88"/>
    </location>
</feature>
<evidence type="ECO:0000256" key="1">
    <source>
        <dbReference type="SAM" id="MobiDB-lite"/>
    </source>
</evidence>
<dbReference type="EMBL" id="VSRR010002669">
    <property type="protein sequence ID" value="MPC32659.1"/>
    <property type="molecule type" value="Genomic_DNA"/>
</dbReference>
<proteinExistence type="predicted"/>
<evidence type="ECO:0000313" key="3">
    <source>
        <dbReference type="Proteomes" id="UP000324222"/>
    </source>
</evidence>
<dbReference type="Proteomes" id="UP000324222">
    <property type="component" value="Unassembled WGS sequence"/>
</dbReference>
<organism evidence="2 3">
    <name type="scientific">Portunus trituberculatus</name>
    <name type="common">Swimming crab</name>
    <name type="synonym">Neptunus trituberculatus</name>
    <dbReference type="NCBI Taxonomy" id="210409"/>
    <lineage>
        <taxon>Eukaryota</taxon>
        <taxon>Metazoa</taxon>
        <taxon>Ecdysozoa</taxon>
        <taxon>Arthropoda</taxon>
        <taxon>Crustacea</taxon>
        <taxon>Multicrustacea</taxon>
        <taxon>Malacostraca</taxon>
        <taxon>Eumalacostraca</taxon>
        <taxon>Eucarida</taxon>
        <taxon>Decapoda</taxon>
        <taxon>Pleocyemata</taxon>
        <taxon>Brachyura</taxon>
        <taxon>Eubrachyura</taxon>
        <taxon>Portunoidea</taxon>
        <taxon>Portunidae</taxon>
        <taxon>Portuninae</taxon>
        <taxon>Portunus</taxon>
    </lineage>
</organism>
<comment type="caution">
    <text evidence="2">The sequence shown here is derived from an EMBL/GenBank/DDBJ whole genome shotgun (WGS) entry which is preliminary data.</text>
</comment>
<protein>
    <submittedName>
        <fullName evidence="2">Uncharacterized protein</fullName>
    </submittedName>
</protein>
<keyword evidence="3" id="KW-1185">Reference proteome</keyword>
<accession>A0A5B7EHG4</accession>
<reference evidence="2 3" key="1">
    <citation type="submission" date="2019-05" db="EMBL/GenBank/DDBJ databases">
        <title>Another draft genome of Portunus trituberculatus and its Hox gene families provides insights of decapod evolution.</title>
        <authorList>
            <person name="Jeong J.-H."/>
            <person name="Song I."/>
            <person name="Kim S."/>
            <person name="Choi T."/>
            <person name="Kim D."/>
            <person name="Ryu S."/>
            <person name="Kim W."/>
        </authorList>
    </citation>
    <scope>NUCLEOTIDE SEQUENCE [LARGE SCALE GENOMIC DNA]</scope>
    <source>
        <tissue evidence="2">Muscle</tissue>
    </source>
</reference>
<sequence length="88" mass="9610">MELLLKPKTPHDAFSLLPPACCTHCCNFSPPSAEEGPLWSPRVVEDEREGEQWRPRGRCGGPVDLCVRPRGESGSSRSVSRALAHSAL</sequence>
<feature type="compositionally biased region" description="Low complexity" evidence="1">
    <location>
        <begin position="72"/>
        <end position="81"/>
    </location>
</feature>
<gene>
    <name evidence="2" type="ORF">E2C01_025984</name>
</gene>
<name>A0A5B7EHG4_PORTR</name>
<dbReference type="AlphaFoldDB" id="A0A5B7EHG4"/>